<feature type="domain" description="KilA-N DNA-binding" evidence="1">
    <location>
        <begin position="9"/>
        <end position="93"/>
    </location>
</feature>
<evidence type="ECO:0000259" key="1">
    <source>
        <dbReference type="Pfam" id="PF10543"/>
    </source>
</evidence>
<accession>A0ABW5ZCH1</accession>
<dbReference type="Pfam" id="PF10543">
    <property type="entry name" value="ORF6N"/>
    <property type="match status" value="1"/>
</dbReference>
<reference evidence="3" key="1">
    <citation type="journal article" date="2019" name="Int. J. Syst. Evol. Microbiol.">
        <title>The Global Catalogue of Microorganisms (GCM) 10K type strain sequencing project: providing services to taxonomists for standard genome sequencing and annotation.</title>
        <authorList>
            <consortium name="The Broad Institute Genomics Platform"/>
            <consortium name="The Broad Institute Genome Sequencing Center for Infectious Disease"/>
            <person name="Wu L."/>
            <person name="Ma J."/>
        </authorList>
    </citation>
    <scope>NUCLEOTIDE SEQUENCE [LARGE SCALE GENOMIC DNA]</scope>
    <source>
        <strain evidence="3">KCTC 52644</strain>
    </source>
</reference>
<dbReference type="EMBL" id="JBHUOL010000023">
    <property type="protein sequence ID" value="MFD2910151.1"/>
    <property type="molecule type" value="Genomic_DNA"/>
</dbReference>
<dbReference type="InterPro" id="IPR018873">
    <property type="entry name" value="KilA-N_DNA-bd_domain"/>
</dbReference>
<protein>
    <submittedName>
        <fullName evidence="2">ORF6N domain-containing protein</fullName>
    </submittedName>
</protein>
<evidence type="ECO:0000313" key="2">
    <source>
        <dbReference type="EMBL" id="MFD2910151.1"/>
    </source>
</evidence>
<name>A0ABW5ZCH1_9FLAO</name>
<organism evidence="2 3">
    <name type="scientific">Flavobacterium ardleyense</name>
    <dbReference type="NCBI Taxonomy" id="2038737"/>
    <lineage>
        <taxon>Bacteria</taxon>
        <taxon>Pseudomonadati</taxon>
        <taxon>Bacteroidota</taxon>
        <taxon>Flavobacteriia</taxon>
        <taxon>Flavobacteriales</taxon>
        <taxon>Flavobacteriaceae</taxon>
        <taxon>Flavobacterium</taxon>
    </lineage>
</organism>
<dbReference type="RefSeq" id="WP_379809362.1">
    <property type="nucleotide sequence ID" value="NZ_JBHUOL010000023.1"/>
</dbReference>
<dbReference type="Proteomes" id="UP001597549">
    <property type="component" value="Unassembled WGS sequence"/>
</dbReference>
<evidence type="ECO:0000313" key="3">
    <source>
        <dbReference type="Proteomes" id="UP001597549"/>
    </source>
</evidence>
<proteinExistence type="predicted"/>
<comment type="caution">
    <text evidence="2">The sequence shown here is derived from an EMBL/GenBank/DDBJ whole genome shotgun (WGS) entry which is preliminary data.</text>
</comment>
<sequence length="165" mass="19241">MQTLEIIHNKIHVIRDQKVMLDFDLAALYEIETRVLKQAVRRNIERFPEDFMFILTKEEHANLRSQIVTSSYGGTRYAPFAFTEQGVAMLSSVLNSKKAIEVNIAIMRTFVVLRNSILSLEEISKRISEVEKKFPDIYNALNFLMENNQEETEQKQRSPIGFQKK</sequence>
<gene>
    <name evidence="2" type="ORF">ACFSX9_15580</name>
</gene>
<keyword evidence="3" id="KW-1185">Reference proteome</keyword>